<evidence type="ECO:0000259" key="5">
    <source>
        <dbReference type="PROSITE" id="PS00022"/>
    </source>
</evidence>
<dbReference type="Pfam" id="PF13385">
    <property type="entry name" value="Laminin_G_3"/>
    <property type="match status" value="1"/>
</dbReference>
<feature type="compositionally biased region" description="Polar residues" evidence="3">
    <location>
        <begin position="3180"/>
        <end position="3200"/>
    </location>
</feature>
<dbReference type="Proteomes" id="UP000828390">
    <property type="component" value="Unassembled WGS sequence"/>
</dbReference>
<feature type="compositionally biased region" description="Polar residues" evidence="3">
    <location>
        <begin position="3266"/>
        <end position="3277"/>
    </location>
</feature>
<dbReference type="EMBL" id="JAIWYP010000001">
    <property type="protein sequence ID" value="KAH3879983.1"/>
    <property type="molecule type" value="Genomic_DNA"/>
</dbReference>
<feature type="compositionally biased region" description="Basic and acidic residues" evidence="3">
    <location>
        <begin position="3115"/>
        <end position="3132"/>
    </location>
</feature>
<feature type="region of interest" description="Disordered" evidence="3">
    <location>
        <begin position="3145"/>
        <end position="3333"/>
    </location>
</feature>
<keyword evidence="7" id="KW-1185">Reference proteome</keyword>
<evidence type="ECO:0000313" key="7">
    <source>
        <dbReference type="Proteomes" id="UP000828390"/>
    </source>
</evidence>
<dbReference type="GO" id="GO:0005576">
    <property type="term" value="C:extracellular region"/>
    <property type="evidence" value="ECO:0007669"/>
    <property type="project" value="TreeGrafter"/>
</dbReference>
<dbReference type="GO" id="GO:0009986">
    <property type="term" value="C:cell surface"/>
    <property type="evidence" value="ECO:0007669"/>
    <property type="project" value="TreeGrafter"/>
</dbReference>
<dbReference type="PANTHER" id="PTHR14949:SF56">
    <property type="entry name" value="EGF-LIKE-DOMAIN, MULTIPLE 7"/>
    <property type="match status" value="1"/>
</dbReference>
<proteinExistence type="predicted"/>
<dbReference type="InterPro" id="IPR013320">
    <property type="entry name" value="ConA-like_dom_sf"/>
</dbReference>
<keyword evidence="4" id="KW-1133">Transmembrane helix</keyword>
<reference evidence="6" key="2">
    <citation type="submission" date="2020-11" db="EMBL/GenBank/DDBJ databases">
        <authorList>
            <person name="McCartney M.A."/>
            <person name="Auch B."/>
            <person name="Kono T."/>
            <person name="Mallez S."/>
            <person name="Becker A."/>
            <person name="Gohl D.M."/>
            <person name="Silverstein K.A.T."/>
            <person name="Koren S."/>
            <person name="Bechman K.B."/>
            <person name="Herman A."/>
            <person name="Abrahante J.E."/>
            <person name="Garbe J."/>
        </authorList>
    </citation>
    <scope>NUCLEOTIDE SEQUENCE</scope>
    <source>
        <strain evidence="6">Duluth1</strain>
        <tissue evidence="6">Whole animal</tissue>
    </source>
</reference>
<dbReference type="SMART" id="SM00181">
    <property type="entry name" value="EGF"/>
    <property type="match status" value="8"/>
</dbReference>
<evidence type="ECO:0000313" key="6">
    <source>
        <dbReference type="EMBL" id="KAH3879983.1"/>
    </source>
</evidence>
<name>A0A9D4MP67_DREPO</name>
<dbReference type="InterPro" id="IPR001791">
    <property type="entry name" value="Laminin_G"/>
</dbReference>
<feature type="domain" description="EGF-like" evidence="5">
    <location>
        <begin position="439"/>
        <end position="450"/>
    </location>
</feature>
<dbReference type="PANTHER" id="PTHR14949">
    <property type="entry name" value="EGF-LIKE-DOMAIN, MULTIPLE 7, 8"/>
    <property type="match status" value="1"/>
</dbReference>
<reference evidence="6" key="1">
    <citation type="journal article" date="2019" name="bioRxiv">
        <title>The Genome of the Zebra Mussel, Dreissena polymorpha: A Resource for Invasive Species Research.</title>
        <authorList>
            <person name="McCartney M.A."/>
            <person name="Auch B."/>
            <person name="Kono T."/>
            <person name="Mallez S."/>
            <person name="Zhang Y."/>
            <person name="Obille A."/>
            <person name="Becker A."/>
            <person name="Abrahante J.E."/>
            <person name="Garbe J."/>
            <person name="Badalamenti J.P."/>
            <person name="Herman A."/>
            <person name="Mangelson H."/>
            <person name="Liachko I."/>
            <person name="Sullivan S."/>
            <person name="Sone E.D."/>
            <person name="Koren S."/>
            <person name="Silverstein K.A.T."/>
            <person name="Beckman K.B."/>
            <person name="Gohl D.M."/>
        </authorList>
    </citation>
    <scope>NUCLEOTIDE SEQUENCE</scope>
    <source>
        <strain evidence="6">Duluth1</strain>
        <tissue evidence="6">Whole animal</tissue>
    </source>
</reference>
<keyword evidence="1" id="KW-0732">Signal</keyword>
<feature type="compositionally biased region" description="Pro residues" evidence="3">
    <location>
        <begin position="3153"/>
        <end position="3163"/>
    </location>
</feature>
<dbReference type="Gene3D" id="2.60.120.200">
    <property type="match status" value="4"/>
</dbReference>
<feature type="compositionally biased region" description="Polar residues" evidence="3">
    <location>
        <begin position="3286"/>
        <end position="3299"/>
    </location>
</feature>
<evidence type="ECO:0000256" key="1">
    <source>
        <dbReference type="ARBA" id="ARBA00022729"/>
    </source>
</evidence>
<feature type="compositionally biased region" description="Polar residues" evidence="3">
    <location>
        <begin position="3225"/>
        <end position="3234"/>
    </location>
</feature>
<keyword evidence="4" id="KW-0812">Transmembrane</keyword>
<dbReference type="SMART" id="SM00282">
    <property type="entry name" value="LamG"/>
    <property type="match status" value="2"/>
</dbReference>
<sequence length="3333" mass="365406">MMFSQYQTYTSSSPIAIKDPGTKCTLSADFSNEDYFDDSDITNKDSGYALCCNNANVVSNNFKLFNGKETTIMFYLKTCTGCHGVVFSYKVEENAPISLDYIDNALEISHGQQDTYKSNIKLDDNVWHFVALTWSKRLKEMNLFVFRESTGTVPKVYSMKQFKKEPFMTGGQLSLGKFQVSQAEKKWKKADSFVGCFDTLGFADAAVTVETLQGLYKQHPSTIKTYLKTTGYQYYDFDEDPYDTKGYLQNDLTTTEVNSFYDGKDSGLKLENNVPLRNCYLRTSDAPIADTGTEVNDASARKRRSTSDDIESDDSRQSIGSHSISRRAVVSYNVNTICDNIFTSTSSSSLARTCGVSAMSPTQTTSLWECYDANGDSDDIADSIESFATQCQDSLGLSFFPANQTCKEFENVFDLYPYLGESCEPECKFGQVTSSTSGCKCDTGYWGTTCSSVCPGGSLNPCNGFGTCDTTYGLCDCPISHMGSSDCTVCSSGWYGDNCQLTDNGQIPNTNGYSLVGQLGSVYTLDGITYTINTQGEILLLAISDNVIFEGKFITCYTNYSCANFLAARIGDSASGHMTITVQSQNNYNSKPMVYINNVRNTLDNTLYFKGLKVYRLDQFEIKIEVKNIGKFTIRSVGQYLNFQSELSYGYVTMTSGLLSGNASSVLSTRLYHFNRAYRNSFAICNQASNILSPLQSESAYTLSPSSFSQSYANETSFDITRHSITSCDNFIHYPNEDYKLQKQGGYILKFSDSILNKDFSLDPMYPEVTFEMVVRPETSNTSGIIFGFTSSDSFGIVIFNDSLQIHVYTNKSTTIYETNVYIDPELWNKIVFTYNSTSGSSVMYTIDDAGAISSSGEMILKANIFTESGTLSIGHWSIPSNVNQYNIGEGLKGDIENFMIWNNLIDGSQVSQLHQMNPALAEGSLIYALLFNEGEGESTTDSVNNNKIVLPKYPYKAPEWHISDVSYVETDLSHQLFAYFKNSTLETFANTQCQQGIFQQSPCTGVNNASLEFYYLKCRQAISATLDLTSGYNVVLDAYEMCISLNNQSTGSIVSYCDSISSEDKFGSSCPTTCPFGQKYDNGTCVCSSGYYGTLCDSACPGGSENPCNGHGDCLSNGTCKCYWNWAGDTSCGSCSNMVGPECTILSTTSLSKDSDKIAAVSSNGFFMTFGGQQISFIGYIGVFVLFKQTQLGVEIDVYQVNCEYGSCVAAVSLQTATNSVVIAPQGQGYAPQIYIDGQKYTMSNKSVTIGSNIRIDQSSLTEISVKATTLGSVTMTVLVQELFLQASVHAVQSVCNTAWGIFGNCSSSMSYASMTEDQINAHIVSNFRLDDSIILTALGVPSQNSPTTIGFALSFNQTSILTKPVTYPANKEFGNNDFSISLYWKPSSFGGFIISYGKDTSFTIHNSAPLKIQYGNKIVTTSTMPEQNEWNQLILTFNLTTNNIDVYHFSIESQITHGIVNLACPGIFQSGGTVMLGEYIPVLETSYRYNATPFVGLINEFSVWNTPIPHTLIYQAHMLNVKVSGFSSELSILATLTEGVGTVAFEDIYGNNLMMPKSPWTSPTWMTSDLELKNVRVVEKVRYTTNDIDPVVETLCTTFFEDTAVRSSCQHISNVIKWWYKNNCMITASISGNSSDTTMSMVDFASVCKVTGGDVSSLYDKIASLNVTLPGWLSQKCSDCAFGNSDGNGNCVCHYGYYGTKCDSVCPGGVISPCSGKGVCDTSGACQCTGRFSGASCSTCQEGWTGNDCTLLKQAGYDPLGNNSNILVAQVNLLGQVFMFDGTAIDVTDLGYFRLMMVQSLDIHLYARFAVCSSQTLLHSCLIGVVIEHQGKSYYISHEAYNSIGPSVEIMTEDSPLVLYNKLTLGNLQVNLMSQTTLQISITGSAIGIKISSISERLLVTISLTRVEWDALQSELDGIVTSCKTETSITSTLCSGVTRQTICTNQPVPANCQLPHTSETLSVYLQDSSYTNTNFMNIIEEIYISPLSKNCYEFSKGQGISVSEMSLPQTDFTLELHVKPKAKGGVLWTFDNGNDYVFLLNHDLTNQLVVHTKSKNYFTGLPLVINVWNQISVAWRNEAQIMEIYLHDNSGVATAYVIKLANIFGLPGTFTLGQAPAHLSSAVSAGDFTGLIDEVRVWDRTHNPNVIISNFRMRVDKETVNLMNNWNFNEGTGLTAYDRISNKNMMPVDVGTPPKWVKSDLDLSDNDALDVPQMTTTDKENAEALTAAKATCSNLISSFSLNSIYSSISTLSDVFEALCVQEIVSSNETTQAEVLLASMSELYTSIHNTTDSPIDSMCSDLTAISTYIGAQGANCTQCNFGTVNETGVCVCLENSWGSTCSNFCPSDNGGPACNSFGLCDQTSGQCQCHPRHYSTANTVENFWRKYLAKESIVTQAQYTCQTCSGEWTGKACEFAKVTSKSTTTVTGMVYGSYITNFLGILFIHVVPGTYVLFKTDTVDVQVLYIPCPGDNLCRKLTEMTVVTTTGSVHIQHNPDGGNLTVLLKEGSNLKESMLYPVEKTEFNIHIKWTVNPYIEIAVAGSSFVLYDSPLGLVINAHLPTSQGNTNNGLLGNSGQDWISNFRCPNEADTVTENSITLDYTGNCIRSKYQPTTSAIHDENGKEALSSGGYALYLTNNVQFEATGLTVEHGAKKLALSLWMKYESVSMKRSTSSFTLMLVDVGSSEMVFMLENDILMFEWDATYNTGLQLKPDTWYYLLWTWSSVTGEASVFVVTSTTVESADPIVGTMKQGEAVNVEELKITASTYNPVTIDCLRIWKAKKTVDAAYEDSKSYCGSTDATTDSPLMIAVLFDEGNGTEVELTTYGSDGKTVSGNMIISVTGTDLTQLWKPSSIPVDNRNSPRTLTTYSRTTNDDYNTAATICLEVVSNENLTEHCSSLPTGVIDHYLEACIREYNRIGETEAQTIMLRSLIFYCGTATETSQCNFKDYFYFCDDMPSESSGFPLWVIGVVIGIVLLIAIIIAIICFIKQKNKKKEEDEFIEVDQQYRLLNNRIRNTRFNPSRLGHSGQRETSFAGSESAWSDYGRDSRLSVDSHDSLASVGSRFFESPIMFMSDPPTSTQGSRASSPSSGFFGMFGKKAVAPTKSILVETPSDMPEHFKSKKDFSQADTKKPTYSTVSKLIGRARQEAVPESPHPTPGPVGQPVPLGTHVPRSSLFGKQVSSKESTSPTRDAASPTSRLGSFFGSDSRADVKGKTTPKPGFSPMPSTNASAPTSIFGVFGGNNSRETPKPVFGKRETSPEAPRTSLETSTRTQPTHNPIFESRETSPMSRMSVESGTRSGLDKMPSPFKQTVAIPRLPPPMNLNSRKKRDEQ</sequence>
<organism evidence="6 7">
    <name type="scientific">Dreissena polymorpha</name>
    <name type="common">Zebra mussel</name>
    <name type="synonym">Mytilus polymorpha</name>
    <dbReference type="NCBI Taxonomy" id="45954"/>
    <lineage>
        <taxon>Eukaryota</taxon>
        <taxon>Metazoa</taxon>
        <taxon>Spiralia</taxon>
        <taxon>Lophotrochozoa</taxon>
        <taxon>Mollusca</taxon>
        <taxon>Bivalvia</taxon>
        <taxon>Autobranchia</taxon>
        <taxon>Heteroconchia</taxon>
        <taxon>Euheterodonta</taxon>
        <taxon>Imparidentia</taxon>
        <taxon>Neoheterodontei</taxon>
        <taxon>Myida</taxon>
        <taxon>Dreissenoidea</taxon>
        <taxon>Dreissenidae</taxon>
        <taxon>Dreissena</taxon>
    </lineage>
</organism>
<dbReference type="GO" id="GO:0005102">
    <property type="term" value="F:signaling receptor binding"/>
    <property type="evidence" value="ECO:0007669"/>
    <property type="project" value="TreeGrafter"/>
</dbReference>
<dbReference type="Gene3D" id="2.10.25.10">
    <property type="entry name" value="Laminin"/>
    <property type="match status" value="1"/>
</dbReference>
<keyword evidence="4" id="KW-0472">Membrane</keyword>
<gene>
    <name evidence="6" type="ORF">DPMN_003895</name>
</gene>
<evidence type="ECO:0000256" key="4">
    <source>
        <dbReference type="SAM" id="Phobius"/>
    </source>
</evidence>
<dbReference type="SUPFAM" id="SSF49899">
    <property type="entry name" value="Concanavalin A-like lectins/glucanases"/>
    <property type="match status" value="5"/>
</dbReference>
<evidence type="ECO:0000256" key="2">
    <source>
        <dbReference type="ARBA" id="ARBA00023157"/>
    </source>
</evidence>
<evidence type="ECO:0000256" key="3">
    <source>
        <dbReference type="SAM" id="MobiDB-lite"/>
    </source>
</evidence>
<protein>
    <recommendedName>
        <fullName evidence="5">EGF-like domain-containing protein</fullName>
    </recommendedName>
</protein>
<accession>A0A9D4MP67</accession>
<dbReference type="InterPro" id="IPR050969">
    <property type="entry name" value="Dev_Signal_Modulators"/>
</dbReference>
<dbReference type="PROSITE" id="PS00022">
    <property type="entry name" value="EGF_1"/>
    <property type="match status" value="1"/>
</dbReference>
<feature type="transmembrane region" description="Helical" evidence="4">
    <location>
        <begin position="2963"/>
        <end position="2988"/>
    </location>
</feature>
<comment type="caution">
    <text evidence="6">The sequence shown here is derived from an EMBL/GenBank/DDBJ whole genome shotgun (WGS) entry which is preliminary data.</text>
</comment>
<keyword evidence="2" id="KW-1015">Disulfide bond</keyword>
<dbReference type="InterPro" id="IPR000742">
    <property type="entry name" value="EGF"/>
</dbReference>
<feature type="region of interest" description="Disordered" evidence="3">
    <location>
        <begin position="291"/>
        <end position="319"/>
    </location>
</feature>
<feature type="region of interest" description="Disordered" evidence="3">
    <location>
        <begin position="3115"/>
        <end position="3134"/>
    </location>
</feature>